<feature type="compositionally biased region" description="Acidic residues" evidence="1">
    <location>
        <begin position="197"/>
        <end position="217"/>
    </location>
</feature>
<name>A0A6A6UNI8_9PEZI</name>
<proteinExistence type="predicted"/>
<reference evidence="2" key="1">
    <citation type="journal article" date="2020" name="Stud. Mycol.">
        <title>101 Dothideomycetes genomes: a test case for predicting lifestyles and emergence of pathogens.</title>
        <authorList>
            <person name="Haridas S."/>
            <person name="Albert R."/>
            <person name="Binder M."/>
            <person name="Bloem J."/>
            <person name="Labutti K."/>
            <person name="Salamov A."/>
            <person name="Andreopoulos B."/>
            <person name="Baker S."/>
            <person name="Barry K."/>
            <person name="Bills G."/>
            <person name="Bluhm B."/>
            <person name="Cannon C."/>
            <person name="Castanera R."/>
            <person name="Culley D."/>
            <person name="Daum C."/>
            <person name="Ezra D."/>
            <person name="Gonzalez J."/>
            <person name="Henrissat B."/>
            <person name="Kuo A."/>
            <person name="Liang C."/>
            <person name="Lipzen A."/>
            <person name="Lutzoni F."/>
            <person name="Magnuson J."/>
            <person name="Mondo S."/>
            <person name="Nolan M."/>
            <person name="Ohm R."/>
            <person name="Pangilinan J."/>
            <person name="Park H.-J."/>
            <person name="Ramirez L."/>
            <person name="Alfaro M."/>
            <person name="Sun H."/>
            <person name="Tritt A."/>
            <person name="Yoshinaga Y."/>
            <person name="Zwiers L.-H."/>
            <person name="Turgeon B."/>
            <person name="Goodwin S."/>
            <person name="Spatafora J."/>
            <person name="Crous P."/>
            <person name="Grigoriev I."/>
        </authorList>
    </citation>
    <scope>NUCLEOTIDE SEQUENCE</scope>
    <source>
        <strain evidence="2">CBS 115976</strain>
    </source>
</reference>
<gene>
    <name evidence="2" type="ORF">BT63DRAFT_451089</name>
</gene>
<organism evidence="2 3">
    <name type="scientific">Microthyrium microscopicum</name>
    <dbReference type="NCBI Taxonomy" id="703497"/>
    <lineage>
        <taxon>Eukaryota</taxon>
        <taxon>Fungi</taxon>
        <taxon>Dikarya</taxon>
        <taxon>Ascomycota</taxon>
        <taxon>Pezizomycotina</taxon>
        <taxon>Dothideomycetes</taxon>
        <taxon>Dothideomycetes incertae sedis</taxon>
        <taxon>Microthyriales</taxon>
        <taxon>Microthyriaceae</taxon>
        <taxon>Microthyrium</taxon>
    </lineage>
</organism>
<protein>
    <submittedName>
        <fullName evidence="2">Uncharacterized protein</fullName>
    </submittedName>
</protein>
<evidence type="ECO:0000256" key="1">
    <source>
        <dbReference type="SAM" id="MobiDB-lite"/>
    </source>
</evidence>
<sequence>MPLCRPFKGLINRWCSLKIAVKNLYSSNCPSIFSQPSLPIPSSRTVASPKMPRRSGTTIRWADMVETGEPEYTESATRPINIPHKRMIYDEDHGIMRKTCQHRKEDELPIAMCFVPYFNEVDLPEDATIHRTAWPNWPLTASLESSIPRKQLLTIGKCIDNMDNKHLHNFNVPAYPVGLGPPLPHFERPVIGYSNDTDNESAVLDDDDDDDDYDNENGWESTPQEYKPLLWHQLVVDANKKGKTPRVPPRPARFMMAGIPNSSRMNQGLKDVSSFKEDDEQSVAGAPLTPEASVSPWNPSAFRLMNGDGL</sequence>
<keyword evidence="3" id="KW-1185">Reference proteome</keyword>
<dbReference type="Proteomes" id="UP000799302">
    <property type="component" value="Unassembled WGS sequence"/>
</dbReference>
<dbReference type="EMBL" id="MU004231">
    <property type="protein sequence ID" value="KAF2673061.1"/>
    <property type="molecule type" value="Genomic_DNA"/>
</dbReference>
<evidence type="ECO:0000313" key="2">
    <source>
        <dbReference type="EMBL" id="KAF2673061.1"/>
    </source>
</evidence>
<dbReference type="AlphaFoldDB" id="A0A6A6UNI8"/>
<feature type="region of interest" description="Disordered" evidence="1">
    <location>
        <begin position="191"/>
        <end position="222"/>
    </location>
</feature>
<evidence type="ECO:0000313" key="3">
    <source>
        <dbReference type="Proteomes" id="UP000799302"/>
    </source>
</evidence>
<feature type="region of interest" description="Disordered" evidence="1">
    <location>
        <begin position="241"/>
        <end position="310"/>
    </location>
</feature>
<accession>A0A6A6UNI8</accession>